<sequence>MPSGNKSATKMSNGMGSGLSAGNLNNVPDESRNNIVTRFSQVSAAEEPYFARARMQDRSEHVSRLSSQLDATEAILKK</sequence>
<comment type="caution">
    <text evidence="1">The sequence shown here is derived from an EMBL/GenBank/DDBJ whole genome shotgun (WGS) entry which is preliminary data.</text>
</comment>
<dbReference type="EMBL" id="BLJY01000011">
    <property type="protein sequence ID" value="GFF19861.1"/>
    <property type="molecule type" value="Genomic_DNA"/>
</dbReference>
<evidence type="ECO:0000313" key="1">
    <source>
        <dbReference type="EMBL" id="GFF19861.1"/>
    </source>
</evidence>
<dbReference type="AlphaFoldDB" id="A0A5M3Z2R9"/>
<proteinExistence type="predicted"/>
<organism evidence="1 2">
    <name type="scientific">Aspergillus terreus</name>
    <dbReference type="NCBI Taxonomy" id="33178"/>
    <lineage>
        <taxon>Eukaryota</taxon>
        <taxon>Fungi</taxon>
        <taxon>Dikarya</taxon>
        <taxon>Ascomycota</taxon>
        <taxon>Pezizomycotina</taxon>
        <taxon>Eurotiomycetes</taxon>
        <taxon>Eurotiomycetidae</taxon>
        <taxon>Eurotiales</taxon>
        <taxon>Aspergillaceae</taxon>
        <taxon>Aspergillus</taxon>
        <taxon>Aspergillus subgen. Circumdati</taxon>
    </lineage>
</organism>
<keyword evidence="2" id="KW-1185">Reference proteome</keyword>
<dbReference type="Proteomes" id="UP000452235">
    <property type="component" value="Unassembled WGS sequence"/>
</dbReference>
<name>A0A5M3Z2R9_ASPTE</name>
<protein>
    <submittedName>
        <fullName evidence="1">Uncharacterized protein</fullName>
    </submittedName>
</protein>
<accession>A0A5M3Z2R9</accession>
<gene>
    <name evidence="1" type="ORF">ATEIFO6365_0011012000</name>
</gene>
<reference evidence="1 2" key="1">
    <citation type="submission" date="2020-01" db="EMBL/GenBank/DDBJ databases">
        <title>Aspergillus terreus IFO 6365 whole genome shotgun sequence.</title>
        <authorList>
            <person name="Kanamasa S."/>
            <person name="Takahashi H."/>
        </authorList>
    </citation>
    <scope>NUCLEOTIDE SEQUENCE [LARGE SCALE GENOMIC DNA]</scope>
    <source>
        <strain evidence="1 2">IFO 6365</strain>
    </source>
</reference>
<dbReference type="OrthoDB" id="4501485at2759"/>
<evidence type="ECO:0000313" key="2">
    <source>
        <dbReference type="Proteomes" id="UP000452235"/>
    </source>
</evidence>